<dbReference type="RefSeq" id="XP_004027507.1">
    <property type="nucleotide sequence ID" value="XM_004027458.1"/>
</dbReference>
<name>G0R302_ICHMU</name>
<feature type="region of interest" description="Disordered" evidence="1">
    <location>
        <begin position="433"/>
        <end position="458"/>
    </location>
</feature>
<evidence type="ECO:0000313" key="2">
    <source>
        <dbReference type="EMBL" id="EGR28162.1"/>
    </source>
</evidence>
<proteinExistence type="predicted"/>
<protein>
    <submittedName>
        <fullName evidence="2">Uncharacterized protein</fullName>
    </submittedName>
</protein>
<sequence>MILYNHKKIKYIIVYQKSSKACRLLSSKYQIIDKQKKIFFFFTIKTKKRNPQQVWNILNVYKSKLERNNLREQNSQQQQRFSKTLQEEFERPIPDKLLKKTTGFIELAKQQSRQINKNIYKQQQKQYRGNGLFNAKNNPHEKRFSIFQESQYFSKLKKIPTFNIKTSLGREDNKIYQNKQFAPDYYPNYEYGKKTLGSCGPAFNKIPSRKKLEKQQITYNENFFDYDNYKMKSSIFKNPTCPDFKKILPRERDPNSPLPSFMQNQLKFDSKVYEDNANKNKQLKKHCPNYSLNTNPITSEGHTEKQFKPSIKKIENKISEQKEWKPSVIKTQLSNKETLNDNNEQKQFRQSTNAVYGHYNTQTTEQKEWKPSVQKGEFSDKGYINKPIIEEKCFRNKTNAEYGHYNSHTTTQKEWKSSVKKSETKQNECHIFDEVKKQQDQQPRVNQNNTTTEQKDWKPSIMKVDQKQSDNYEIFNKRGIKKSEFSQSSTSTQNPLVGYDKDEPKKIQKKANNNLTSSVFSQPIIYDQTLARSTIITQKNKGEEAKNLLNYGYSLPFNKQIEVTAKVNLYQGGVRKGQQEVTQKVNLQ</sequence>
<dbReference type="EMBL" id="GL984285">
    <property type="protein sequence ID" value="EGR28162.1"/>
    <property type="molecule type" value="Genomic_DNA"/>
</dbReference>
<dbReference type="InParanoid" id="G0R302"/>
<feature type="compositionally biased region" description="Polar residues" evidence="1">
    <location>
        <begin position="440"/>
        <end position="452"/>
    </location>
</feature>
<evidence type="ECO:0000313" key="3">
    <source>
        <dbReference type="Proteomes" id="UP000008983"/>
    </source>
</evidence>
<dbReference type="eggNOG" id="ENOG502SPQZ">
    <property type="taxonomic scope" value="Eukaryota"/>
</dbReference>
<gene>
    <name evidence="2" type="ORF">IMG5_182090</name>
</gene>
<organism evidence="2 3">
    <name type="scientific">Ichthyophthirius multifiliis</name>
    <name type="common">White spot disease agent</name>
    <name type="synonym">Ich</name>
    <dbReference type="NCBI Taxonomy" id="5932"/>
    <lineage>
        <taxon>Eukaryota</taxon>
        <taxon>Sar</taxon>
        <taxon>Alveolata</taxon>
        <taxon>Ciliophora</taxon>
        <taxon>Intramacronucleata</taxon>
        <taxon>Oligohymenophorea</taxon>
        <taxon>Hymenostomatida</taxon>
        <taxon>Ophryoglenina</taxon>
        <taxon>Ichthyophthirius</taxon>
    </lineage>
</organism>
<reference evidence="2 3" key="1">
    <citation type="submission" date="2011-07" db="EMBL/GenBank/DDBJ databases">
        <authorList>
            <person name="Coyne R."/>
            <person name="Brami D."/>
            <person name="Johnson J."/>
            <person name="Hostetler J."/>
            <person name="Hannick L."/>
            <person name="Clark T."/>
            <person name="Cassidy-Hanley D."/>
            <person name="Inman J."/>
        </authorList>
    </citation>
    <scope>NUCLEOTIDE SEQUENCE [LARGE SCALE GENOMIC DNA]</scope>
    <source>
        <strain evidence="2 3">G5</strain>
    </source>
</reference>
<keyword evidence="3" id="KW-1185">Reference proteome</keyword>
<dbReference type="OrthoDB" id="283959at2759"/>
<accession>G0R302</accession>
<dbReference type="AlphaFoldDB" id="G0R302"/>
<dbReference type="Proteomes" id="UP000008983">
    <property type="component" value="Unassembled WGS sequence"/>
</dbReference>
<evidence type="ECO:0000256" key="1">
    <source>
        <dbReference type="SAM" id="MobiDB-lite"/>
    </source>
</evidence>
<dbReference type="GeneID" id="14904237"/>